<accession>A0A845I2B7</accession>
<gene>
    <name evidence="2" type="ORF">GTP23_20250</name>
</gene>
<feature type="signal peptide" evidence="1">
    <location>
        <begin position="1"/>
        <end position="31"/>
    </location>
</feature>
<keyword evidence="3" id="KW-1185">Reference proteome</keyword>
<dbReference type="EMBL" id="WWCL01000004">
    <property type="protein sequence ID" value="MYN47379.1"/>
    <property type="molecule type" value="Genomic_DNA"/>
</dbReference>
<evidence type="ECO:0000313" key="2">
    <source>
        <dbReference type="EMBL" id="MYN47379.1"/>
    </source>
</evidence>
<comment type="caution">
    <text evidence="2">The sequence shown here is derived from an EMBL/GenBank/DDBJ whole genome shotgun (WGS) entry which is preliminary data.</text>
</comment>
<dbReference type="Proteomes" id="UP000444316">
    <property type="component" value="Unassembled WGS sequence"/>
</dbReference>
<reference evidence="2" key="1">
    <citation type="submission" date="2019-12" db="EMBL/GenBank/DDBJ databases">
        <title>Novel species isolated from a subtropical stream in China.</title>
        <authorList>
            <person name="Lu H."/>
        </authorList>
    </citation>
    <scope>NUCLEOTIDE SEQUENCE [LARGE SCALE GENOMIC DNA]</scope>
    <source>
        <strain evidence="2">FT93W</strain>
    </source>
</reference>
<name>A0A845I2B7_9BURK</name>
<evidence type="ECO:0000313" key="3">
    <source>
        <dbReference type="Proteomes" id="UP000444316"/>
    </source>
</evidence>
<protein>
    <submittedName>
        <fullName evidence="2">Uncharacterized protein</fullName>
    </submittedName>
</protein>
<evidence type="ECO:0000256" key="1">
    <source>
        <dbReference type="SAM" id="SignalP"/>
    </source>
</evidence>
<dbReference type="RefSeq" id="WP_161036743.1">
    <property type="nucleotide sequence ID" value="NZ_WWCL01000004.1"/>
</dbReference>
<proteinExistence type="predicted"/>
<sequence>MFTHDTNSIAPRGARLIAVAACLAAAGLAQAQTTTAVTVPYIDRFEFVAGDGSLGPAGTIPNNWGGHQSRITRHLDSVRLIYTRTDAAGNITWQLMKRGTNGGWSKEFSGPTTDDVSLLRDQRGNDRAYVVAWPAGVPTVYTSPLYAPVAIPGTWQVLPSKYRQYTNTGISADGYLCLKVNRELPTTSAMQTSNVRMEYQCGRTDATRTAISWGWAGQVTHVVGLRFNYDYIFPNPQGRVEGLHGVATKDVYYTVSDVPKLDASKFPYVYNGANSYVTALRADNYKAQTAVSPVPVPTGATAAPVAKLMDSFIDSSGRMFSSYHKEDPRDASVYGTYVVVQDAQGKVLFDKKWPATLETYANVRMFEDAKNRIWLLWSNRGNRASQLRLFPVIESGTAAAPSFTLGAWTEVGGPTYPYALDGNIYISTVRGGTSKSQYVEMLFNACTETYTAGIAYNGNNCYHADRSGLMQIYYARLRLPD</sequence>
<feature type="chain" id="PRO_5032471914" evidence="1">
    <location>
        <begin position="32"/>
        <end position="481"/>
    </location>
</feature>
<organism evidence="2 3">
    <name type="scientific">Duganella fentianensis</name>
    <dbReference type="NCBI Taxonomy" id="2692177"/>
    <lineage>
        <taxon>Bacteria</taxon>
        <taxon>Pseudomonadati</taxon>
        <taxon>Pseudomonadota</taxon>
        <taxon>Betaproteobacteria</taxon>
        <taxon>Burkholderiales</taxon>
        <taxon>Oxalobacteraceae</taxon>
        <taxon>Telluria group</taxon>
        <taxon>Duganella</taxon>
    </lineage>
</organism>
<keyword evidence="1" id="KW-0732">Signal</keyword>
<dbReference type="AlphaFoldDB" id="A0A845I2B7"/>